<dbReference type="PANTHER" id="PTHR43581">
    <property type="entry name" value="ATP/GTP PHOSPHATASE"/>
    <property type="match status" value="1"/>
</dbReference>
<dbReference type="InterPro" id="IPR051396">
    <property type="entry name" value="Bact_Antivir_Def_Nuclease"/>
</dbReference>
<comment type="caution">
    <text evidence="2">The sequence shown here is derived from an EMBL/GenBank/DDBJ whole genome shotgun (WGS) entry which is preliminary data.</text>
</comment>
<dbReference type="Gene3D" id="3.40.50.300">
    <property type="entry name" value="P-loop containing nucleotide triphosphate hydrolases"/>
    <property type="match status" value="1"/>
</dbReference>
<dbReference type="PANTHER" id="PTHR43581:SF2">
    <property type="entry name" value="EXCINUCLEASE ATPASE SUBUNIT"/>
    <property type="match status" value="1"/>
</dbReference>
<gene>
    <name evidence="2" type="ORF">J0895_04240</name>
</gene>
<evidence type="ECO:0000313" key="3">
    <source>
        <dbReference type="Proteomes" id="UP000664844"/>
    </source>
</evidence>
<dbReference type="Proteomes" id="UP000664844">
    <property type="component" value="Unassembled WGS sequence"/>
</dbReference>
<feature type="domain" description="Endonuclease GajA/Old nuclease/RecF-like AAA" evidence="1">
    <location>
        <begin position="6"/>
        <end position="368"/>
    </location>
</feature>
<accession>A0ABS3FNZ3</accession>
<dbReference type="SUPFAM" id="SSF52540">
    <property type="entry name" value="P-loop containing nucleoside triphosphate hydrolases"/>
    <property type="match status" value="1"/>
</dbReference>
<dbReference type="RefSeq" id="WP_207086879.1">
    <property type="nucleotide sequence ID" value="NZ_JAFLQW010000108.1"/>
</dbReference>
<proteinExistence type="predicted"/>
<keyword evidence="3" id="KW-1185">Reference proteome</keyword>
<dbReference type="InterPro" id="IPR027417">
    <property type="entry name" value="P-loop_NTPase"/>
</dbReference>
<evidence type="ECO:0000313" key="2">
    <source>
        <dbReference type="EMBL" id="MBO0348326.1"/>
    </source>
</evidence>
<name>A0ABS3FNZ3_9CYAN</name>
<evidence type="ECO:0000259" key="1">
    <source>
        <dbReference type="Pfam" id="PF13175"/>
    </source>
</evidence>
<dbReference type="InterPro" id="IPR041685">
    <property type="entry name" value="AAA_GajA/Old/RecF-like"/>
</dbReference>
<organism evidence="2 3">
    <name type="scientific">Phormidium pseudopriestleyi FRX01</name>
    <dbReference type="NCBI Taxonomy" id="1759528"/>
    <lineage>
        <taxon>Bacteria</taxon>
        <taxon>Bacillati</taxon>
        <taxon>Cyanobacteriota</taxon>
        <taxon>Cyanophyceae</taxon>
        <taxon>Oscillatoriophycideae</taxon>
        <taxon>Oscillatoriales</taxon>
        <taxon>Oscillatoriaceae</taxon>
        <taxon>Phormidium</taxon>
    </lineage>
</organism>
<sequence>MFQKPQLTIQNFGPITKVKIEIKDILIFIGAQASGKSTISKAIFFFKSLRDELTQYFYRAYTQDEFNPSLTPFAKQAKNQFIKTYGFVLQFPDMELKYQYGNGLEVTVRTSGDHQFTDIIFNAYFRERFSQIVSLFQGKKTELQQNSLKFSSSREITLIKAEEAALFEKIADEVNQLFNDESDLLFLPAGRSLITTLSQQLDKIDRLDRGNELSESNLIKLDSLMEKFLNRIDGAKYILNQTSLSRLIQEQSSESNNSELLSVIPLAQELAELILKGSYRYQNGNEWIDVGDKNSTSINFASSGQQEVVWILLLIQLLILNQRQVFLVIEEPEAHLFPVAQKEIIDLIALLANQTHNQVLLTTHSPYILSSFNNLLYAHNLGSRQPEQVERVVNRHLWIDPNRLDAYILEDGKARSIFDTEMGLIESAEIDKASDIIVNTFNQLFELEDEA</sequence>
<reference evidence="2 3" key="1">
    <citation type="submission" date="2021-03" db="EMBL/GenBank/DDBJ databases">
        <title>Metabolic Capacity of the Antarctic Cyanobacterium Phormidium pseudopriestleyi that Sustains Oxygenic Photosynthesis in the Presence of Hydrogen Sulfide.</title>
        <authorList>
            <person name="Lumian J.E."/>
            <person name="Jungblut A.D."/>
            <person name="Dillon M.L."/>
            <person name="Hawes I."/>
            <person name="Doran P.T."/>
            <person name="Mackey T.J."/>
            <person name="Dick G.J."/>
            <person name="Grettenberger C.L."/>
            <person name="Sumner D.Y."/>
        </authorList>
    </citation>
    <scope>NUCLEOTIDE SEQUENCE [LARGE SCALE GENOMIC DNA]</scope>
    <source>
        <strain evidence="2 3">FRX01</strain>
    </source>
</reference>
<protein>
    <submittedName>
        <fullName evidence="2">AAA family ATPase</fullName>
    </submittedName>
</protein>
<dbReference type="Pfam" id="PF13175">
    <property type="entry name" value="AAA_15"/>
    <property type="match status" value="1"/>
</dbReference>
<dbReference type="EMBL" id="JAFLQW010000108">
    <property type="protein sequence ID" value="MBO0348326.1"/>
    <property type="molecule type" value="Genomic_DNA"/>
</dbReference>